<dbReference type="Proteomes" id="UP000268192">
    <property type="component" value="Chromosome"/>
</dbReference>
<dbReference type="EMBL" id="CP032509">
    <property type="protein sequence ID" value="AZN73256.1"/>
    <property type="molecule type" value="Genomic_DNA"/>
</dbReference>
<evidence type="ECO:0000256" key="8">
    <source>
        <dbReference type="ARBA" id="ARBA00022840"/>
    </source>
</evidence>
<dbReference type="CDD" id="cd03215">
    <property type="entry name" value="ABC_Carb_Monos_II"/>
    <property type="match status" value="1"/>
</dbReference>
<keyword evidence="8 12" id="KW-0067">ATP-binding</keyword>
<dbReference type="FunFam" id="3.40.50.300:FF:000127">
    <property type="entry name" value="Ribose import ATP-binding protein RbsA"/>
    <property type="match status" value="1"/>
</dbReference>
<evidence type="ECO:0000256" key="9">
    <source>
        <dbReference type="ARBA" id="ARBA00022967"/>
    </source>
</evidence>
<keyword evidence="10" id="KW-0472">Membrane</keyword>
<dbReference type="OrthoDB" id="9805029at2"/>
<feature type="domain" description="ABC transporter" evidence="11">
    <location>
        <begin position="267"/>
        <end position="509"/>
    </location>
</feature>
<dbReference type="PANTHER" id="PTHR43790">
    <property type="entry name" value="CARBOHYDRATE TRANSPORT ATP-BINDING PROTEIN MG119-RELATED"/>
    <property type="match status" value="1"/>
</dbReference>
<evidence type="ECO:0000256" key="10">
    <source>
        <dbReference type="ARBA" id="ARBA00023136"/>
    </source>
</evidence>
<name>A0A3S9B8F9_9HYPH</name>
<reference evidence="12 13" key="1">
    <citation type="submission" date="2018-09" db="EMBL/GenBank/DDBJ databases">
        <title>Marinorhizobium profundi gen. nov., sp. nov., isolated from a deep-sea sediment sample from the New Britain Trench and proposal of Marinorhizobiaceae fam. nov. in the order Rhizobiales of the class Alphaproteobacteria.</title>
        <authorList>
            <person name="Cao J."/>
        </authorList>
    </citation>
    <scope>NUCLEOTIDE SEQUENCE [LARGE SCALE GENOMIC DNA]</scope>
    <source>
        <strain evidence="12 13">WS11</strain>
    </source>
</reference>
<evidence type="ECO:0000256" key="6">
    <source>
        <dbReference type="ARBA" id="ARBA00022737"/>
    </source>
</evidence>
<dbReference type="AlphaFoldDB" id="A0A3S9B8F9"/>
<gene>
    <name evidence="12" type="ORF">D5400_19940</name>
</gene>
<keyword evidence="9" id="KW-1278">Translocase</keyword>
<dbReference type="SUPFAM" id="SSF52540">
    <property type="entry name" value="P-loop containing nucleoside triphosphate hydrolases"/>
    <property type="match status" value="2"/>
</dbReference>
<accession>A0A3S9B8F9</accession>
<evidence type="ECO:0000256" key="7">
    <source>
        <dbReference type="ARBA" id="ARBA00022741"/>
    </source>
</evidence>
<dbReference type="GO" id="GO:0016887">
    <property type="term" value="F:ATP hydrolysis activity"/>
    <property type="evidence" value="ECO:0007669"/>
    <property type="project" value="InterPro"/>
</dbReference>
<evidence type="ECO:0000259" key="11">
    <source>
        <dbReference type="PROSITE" id="PS50893"/>
    </source>
</evidence>
<dbReference type="Gene3D" id="3.40.50.300">
    <property type="entry name" value="P-loop containing nucleotide triphosphate hydrolases"/>
    <property type="match status" value="2"/>
</dbReference>
<keyword evidence="6" id="KW-0677">Repeat</keyword>
<dbReference type="PROSITE" id="PS50893">
    <property type="entry name" value="ABC_TRANSPORTER_2"/>
    <property type="match status" value="2"/>
</dbReference>
<dbReference type="PANTHER" id="PTHR43790:SF3">
    <property type="entry name" value="D-ALLOSE IMPORT ATP-BINDING PROTEIN ALSA-RELATED"/>
    <property type="match status" value="1"/>
</dbReference>
<organism evidence="12 13">
    <name type="scientific">Georhizobium profundi</name>
    <dbReference type="NCBI Taxonomy" id="2341112"/>
    <lineage>
        <taxon>Bacteria</taxon>
        <taxon>Pseudomonadati</taxon>
        <taxon>Pseudomonadota</taxon>
        <taxon>Alphaproteobacteria</taxon>
        <taxon>Hyphomicrobiales</taxon>
        <taxon>Rhizobiaceae</taxon>
        <taxon>Georhizobium</taxon>
    </lineage>
</organism>
<proteinExistence type="inferred from homology"/>
<protein>
    <submittedName>
        <fullName evidence="12">Sugar ABC transporter ATP-binding protein</fullName>
    </submittedName>
</protein>
<dbReference type="InterPro" id="IPR003439">
    <property type="entry name" value="ABC_transporter-like_ATP-bd"/>
</dbReference>
<dbReference type="SMART" id="SM00382">
    <property type="entry name" value="AAA"/>
    <property type="match status" value="2"/>
</dbReference>
<dbReference type="Pfam" id="PF00005">
    <property type="entry name" value="ABC_tran"/>
    <property type="match status" value="2"/>
</dbReference>
<keyword evidence="5" id="KW-0762">Sugar transport</keyword>
<dbReference type="InterPro" id="IPR017871">
    <property type="entry name" value="ABC_transporter-like_CS"/>
</dbReference>
<evidence type="ECO:0000313" key="12">
    <source>
        <dbReference type="EMBL" id="AZN73256.1"/>
    </source>
</evidence>
<dbReference type="InterPro" id="IPR003593">
    <property type="entry name" value="AAA+_ATPase"/>
</dbReference>
<evidence type="ECO:0000256" key="5">
    <source>
        <dbReference type="ARBA" id="ARBA00022597"/>
    </source>
</evidence>
<comment type="subcellular location">
    <subcellularLocation>
        <location evidence="1">Cell membrane</location>
        <topology evidence="1">Peripheral membrane protein</topology>
    </subcellularLocation>
</comment>
<dbReference type="PROSITE" id="PS00211">
    <property type="entry name" value="ABC_TRANSPORTER_1"/>
    <property type="match status" value="1"/>
</dbReference>
<evidence type="ECO:0000256" key="2">
    <source>
        <dbReference type="ARBA" id="ARBA00005417"/>
    </source>
</evidence>
<keyword evidence="3" id="KW-0813">Transport</keyword>
<comment type="similarity">
    <text evidence="2">Belongs to the ABC transporter superfamily.</text>
</comment>
<dbReference type="RefSeq" id="WP_126011991.1">
    <property type="nucleotide sequence ID" value="NZ_CP032509.1"/>
</dbReference>
<dbReference type="CDD" id="cd03216">
    <property type="entry name" value="ABC_Carb_Monos_I"/>
    <property type="match status" value="1"/>
</dbReference>
<keyword evidence="4" id="KW-1003">Cell membrane</keyword>
<evidence type="ECO:0000256" key="1">
    <source>
        <dbReference type="ARBA" id="ARBA00004202"/>
    </source>
</evidence>
<keyword evidence="13" id="KW-1185">Reference proteome</keyword>
<keyword evidence="7" id="KW-0547">Nucleotide-binding</keyword>
<feature type="domain" description="ABC transporter" evidence="11">
    <location>
        <begin position="21"/>
        <end position="256"/>
    </location>
</feature>
<dbReference type="KEGG" id="abaw:D5400_19940"/>
<evidence type="ECO:0000313" key="13">
    <source>
        <dbReference type="Proteomes" id="UP000268192"/>
    </source>
</evidence>
<dbReference type="InterPro" id="IPR027417">
    <property type="entry name" value="P-loop_NTPase"/>
</dbReference>
<dbReference type="GO" id="GO:0005886">
    <property type="term" value="C:plasma membrane"/>
    <property type="evidence" value="ECO:0007669"/>
    <property type="project" value="UniProtKB-SubCell"/>
</dbReference>
<evidence type="ECO:0000256" key="3">
    <source>
        <dbReference type="ARBA" id="ARBA00022448"/>
    </source>
</evidence>
<dbReference type="GO" id="GO:0005524">
    <property type="term" value="F:ATP binding"/>
    <property type="evidence" value="ECO:0007669"/>
    <property type="project" value="UniProtKB-KW"/>
</dbReference>
<dbReference type="InterPro" id="IPR050107">
    <property type="entry name" value="ABC_carbohydrate_import_ATPase"/>
</dbReference>
<evidence type="ECO:0000256" key="4">
    <source>
        <dbReference type="ARBA" id="ARBA00022475"/>
    </source>
</evidence>
<sequence length="517" mass="56301">MSQAARRIEETVTVSKGQTVLAARAASRSFGPVQVLFDVDFELKAGEVHALIGENGAGKSTLMKILSGYLSPTGGHIELDGRRVDFASSDEAEDAGVILIHQEFNLAEQLSVEQNVFLGREIRKGFFLDHKTMRAETQRLLGELETKVSPTAKISEISVSDKQMVEIAKALSRNTRVLIMDEPTAVLTNREAEILFRQIERLKANGTAILYTSHKLDEIARLADHITVLRDGHRVANVDAGTMSEDQMAQAMVGRELSNIFPVKHEVGSAETVLSVRNLTVGSIVRDASFELKRGEVLGFAGLVGSGRTELMEGLIGVRDAEGSVEIGGKPFRVGSVKDARRAGIVYLTEDRKGRGLILTQGMRPNLTLLALDRFGKTMIDGKAEEAALDKAIKDFDVRAPTRSVLVGNLSGGNQQKLLLAKTMLAEPEIVIIDEPTRGIDIGTKQQIYQFIHALAGQGKSVIVISSEMAEIIGLANRVYVMRSGRITGEVQGSDVNEDVIVRYAMGLEGRKFDSHE</sequence>